<proteinExistence type="predicted"/>
<dbReference type="AlphaFoldDB" id="A0A4R7ZKF6"/>
<keyword evidence="1" id="KW-0472">Membrane</keyword>
<keyword evidence="3" id="KW-1185">Reference proteome</keyword>
<name>A0A4R7ZKF6_9FIRM</name>
<organism evidence="2 3">
    <name type="scientific">Breznakia blatticola</name>
    <dbReference type="NCBI Taxonomy" id="1754012"/>
    <lineage>
        <taxon>Bacteria</taxon>
        <taxon>Bacillati</taxon>
        <taxon>Bacillota</taxon>
        <taxon>Erysipelotrichia</taxon>
        <taxon>Erysipelotrichales</taxon>
        <taxon>Erysipelotrichaceae</taxon>
        <taxon>Breznakia</taxon>
    </lineage>
</organism>
<keyword evidence="1" id="KW-1133">Transmembrane helix</keyword>
<evidence type="ECO:0000313" key="2">
    <source>
        <dbReference type="EMBL" id="TDW16938.1"/>
    </source>
</evidence>
<dbReference type="EMBL" id="SODD01000018">
    <property type="protein sequence ID" value="TDW16938.1"/>
    <property type="molecule type" value="Genomic_DNA"/>
</dbReference>
<evidence type="ECO:0000313" key="3">
    <source>
        <dbReference type="Proteomes" id="UP000294743"/>
    </source>
</evidence>
<protein>
    <submittedName>
        <fullName evidence="2">Uncharacterized protein</fullName>
    </submittedName>
</protein>
<comment type="caution">
    <text evidence="2">The sequence shown here is derived from an EMBL/GenBank/DDBJ whole genome shotgun (WGS) entry which is preliminary data.</text>
</comment>
<keyword evidence="1" id="KW-0812">Transmembrane</keyword>
<feature type="transmembrane region" description="Helical" evidence="1">
    <location>
        <begin position="127"/>
        <end position="145"/>
    </location>
</feature>
<sequence>MDGHGALFHTYLLRYASMNALDQDKKKGQFAWKTVYPYLGAVCTLCSGLLLAYSFHENFQSSIINLIYYFTFYGNVYYMAHFYSGYIRNRSLLYRKYTEWILLSRILVHFIIHAMHEEILMLTSMQMLQLLIGITLIHALVVYRVDDLLCKSIVNENEQ</sequence>
<reference evidence="2 3" key="1">
    <citation type="submission" date="2019-03" db="EMBL/GenBank/DDBJ databases">
        <title>Genomic Encyclopedia of Type Strains, Phase IV (KMG-IV): sequencing the most valuable type-strain genomes for metagenomic binning, comparative biology and taxonomic classification.</title>
        <authorList>
            <person name="Goeker M."/>
        </authorList>
    </citation>
    <scope>NUCLEOTIDE SEQUENCE [LARGE SCALE GENOMIC DNA]</scope>
    <source>
        <strain evidence="2 3">DSM 28867</strain>
    </source>
</reference>
<feature type="transmembrane region" description="Helical" evidence="1">
    <location>
        <begin position="35"/>
        <end position="55"/>
    </location>
</feature>
<accession>A0A4R7ZKF6</accession>
<dbReference type="Proteomes" id="UP000294743">
    <property type="component" value="Unassembled WGS sequence"/>
</dbReference>
<feature type="transmembrane region" description="Helical" evidence="1">
    <location>
        <begin position="67"/>
        <end position="85"/>
    </location>
</feature>
<gene>
    <name evidence="2" type="ORF">EDD63_1185</name>
</gene>
<evidence type="ECO:0000256" key="1">
    <source>
        <dbReference type="SAM" id="Phobius"/>
    </source>
</evidence>